<dbReference type="EMBL" id="AP022567">
    <property type="protein sequence ID" value="BBX35584.1"/>
    <property type="molecule type" value="Genomic_DNA"/>
</dbReference>
<reference evidence="7 8" key="1">
    <citation type="journal article" date="2019" name="Emerg. Microbes Infect.">
        <title>Comprehensive subspecies identification of 175 nontuberculous mycobacteria species based on 7547 genomic profiles.</title>
        <authorList>
            <person name="Matsumoto Y."/>
            <person name="Kinjo T."/>
            <person name="Motooka D."/>
            <person name="Nabeya D."/>
            <person name="Jung N."/>
            <person name="Uechi K."/>
            <person name="Horii T."/>
            <person name="Iida T."/>
            <person name="Fujita J."/>
            <person name="Nakamura S."/>
        </authorList>
    </citation>
    <scope>NUCLEOTIDE SEQUENCE [LARGE SCALE GENOMIC DNA]</scope>
    <source>
        <strain evidence="7 8">JCM 12375</strain>
    </source>
</reference>
<dbReference type="SUPFAM" id="SSF103473">
    <property type="entry name" value="MFS general substrate transporter"/>
    <property type="match status" value="1"/>
</dbReference>
<evidence type="ECO:0000256" key="5">
    <source>
        <dbReference type="SAM" id="Phobius"/>
    </source>
</evidence>
<dbReference type="CDD" id="cd17319">
    <property type="entry name" value="MFS_ExuT_GudP_like"/>
    <property type="match status" value="1"/>
</dbReference>
<feature type="domain" description="Major facilitator superfamily (MFS) profile" evidence="6">
    <location>
        <begin position="27"/>
        <end position="437"/>
    </location>
</feature>
<dbReference type="InterPro" id="IPR050382">
    <property type="entry name" value="MFS_Na/Anion_cotransporter"/>
</dbReference>
<dbReference type="PANTHER" id="PTHR11662">
    <property type="entry name" value="SOLUTE CARRIER FAMILY 17"/>
    <property type="match status" value="1"/>
</dbReference>
<dbReference type="PANTHER" id="PTHR11662:SF399">
    <property type="entry name" value="FI19708P1-RELATED"/>
    <property type="match status" value="1"/>
</dbReference>
<evidence type="ECO:0000259" key="6">
    <source>
        <dbReference type="PROSITE" id="PS50850"/>
    </source>
</evidence>
<comment type="subcellular location">
    <subcellularLocation>
        <location evidence="1">Cell membrane</location>
        <topology evidence="1">Multi-pass membrane protein</topology>
    </subcellularLocation>
</comment>
<feature type="transmembrane region" description="Helical" evidence="5">
    <location>
        <begin position="290"/>
        <end position="312"/>
    </location>
</feature>
<feature type="transmembrane region" description="Helical" evidence="5">
    <location>
        <begin position="23"/>
        <end position="40"/>
    </location>
</feature>
<evidence type="ECO:0000313" key="7">
    <source>
        <dbReference type="EMBL" id="BBX35584.1"/>
    </source>
</evidence>
<feature type="transmembrane region" description="Helical" evidence="5">
    <location>
        <begin position="250"/>
        <end position="270"/>
    </location>
</feature>
<keyword evidence="3 5" id="KW-1133">Transmembrane helix</keyword>
<evidence type="ECO:0000313" key="8">
    <source>
        <dbReference type="Proteomes" id="UP000465622"/>
    </source>
</evidence>
<sequence length="443" mass="46787">MNNVDTQRVTDHGAPTSGTAGRARWYMAGLLGVGMFVNYIDRVNLSVATPAIMADFDISAAQMGVVSSAFLWTYAMLQMPIGSIIDRIGVPWVNRVGTFLWAVASFLSAAAGGLGLLIVARLLLGVGEAPTVPAGWKAIGQWFPKHERGTATAIFDGCAKISNVVGIPVMAFLVSTFSWHAAFLFTGVLSLLFFVAWWLLYRSPTVAVAEGRMSADELDYLCRGGAEDENTVTAGSLRGVGYLLRRRKTWGLALGYASYTYAYYVLLTWLPGYLEHQFGVNLLKGGFYTMIPWLVAVIAQFVVAGVLMDRWVARTGQVTKVRRIVLVVSMLASLAVTGAAYSQSIAVAIVFLSVGAAGLAVSVPAGASIVSLIAPAGYTGTLGGVVNFIANLIGIAAPIVTGAVVDRTGSFAGAFIVTGAVLIAGIFCYTVVLGKMDRMPAPA</sequence>
<name>A0ABM7HY95_MYCME</name>
<dbReference type="Proteomes" id="UP000465622">
    <property type="component" value="Chromosome"/>
</dbReference>
<accession>A0ABM7HY95</accession>
<dbReference type="RefSeq" id="WP_051578417.1">
    <property type="nucleotide sequence ID" value="NZ_AP022567.1"/>
</dbReference>
<dbReference type="PROSITE" id="PS50850">
    <property type="entry name" value="MFS"/>
    <property type="match status" value="1"/>
</dbReference>
<evidence type="ECO:0000256" key="2">
    <source>
        <dbReference type="ARBA" id="ARBA00022692"/>
    </source>
</evidence>
<dbReference type="InterPro" id="IPR036259">
    <property type="entry name" value="MFS_trans_sf"/>
</dbReference>
<feature type="transmembrane region" description="Helical" evidence="5">
    <location>
        <begin position="177"/>
        <end position="200"/>
    </location>
</feature>
<feature type="transmembrane region" description="Helical" evidence="5">
    <location>
        <begin position="385"/>
        <end position="405"/>
    </location>
</feature>
<organism evidence="7 8">
    <name type="scientific">Mycolicibacterium mageritense</name>
    <name type="common">Mycobacterium mageritense</name>
    <dbReference type="NCBI Taxonomy" id="53462"/>
    <lineage>
        <taxon>Bacteria</taxon>
        <taxon>Bacillati</taxon>
        <taxon>Actinomycetota</taxon>
        <taxon>Actinomycetes</taxon>
        <taxon>Mycobacteriales</taxon>
        <taxon>Mycobacteriaceae</taxon>
        <taxon>Mycolicibacterium</taxon>
    </lineage>
</organism>
<keyword evidence="8" id="KW-1185">Reference proteome</keyword>
<keyword evidence="4 5" id="KW-0472">Membrane</keyword>
<feature type="transmembrane region" description="Helical" evidence="5">
    <location>
        <begin position="411"/>
        <end position="432"/>
    </location>
</feature>
<feature type="transmembrane region" description="Helical" evidence="5">
    <location>
        <begin position="324"/>
        <end position="341"/>
    </location>
</feature>
<protein>
    <submittedName>
        <fullName evidence="7">Transporter YybO</fullName>
    </submittedName>
</protein>
<evidence type="ECO:0000256" key="3">
    <source>
        <dbReference type="ARBA" id="ARBA00022989"/>
    </source>
</evidence>
<dbReference type="InterPro" id="IPR020846">
    <property type="entry name" value="MFS_dom"/>
</dbReference>
<proteinExistence type="predicted"/>
<feature type="transmembrane region" description="Helical" evidence="5">
    <location>
        <begin position="347"/>
        <end position="373"/>
    </location>
</feature>
<feature type="transmembrane region" description="Helical" evidence="5">
    <location>
        <begin position="98"/>
        <end position="124"/>
    </location>
</feature>
<evidence type="ECO:0000256" key="4">
    <source>
        <dbReference type="ARBA" id="ARBA00023136"/>
    </source>
</evidence>
<evidence type="ECO:0000256" key="1">
    <source>
        <dbReference type="ARBA" id="ARBA00004651"/>
    </source>
</evidence>
<dbReference type="Gene3D" id="1.20.1250.20">
    <property type="entry name" value="MFS general substrate transporter like domains"/>
    <property type="match status" value="2"/>
</dbReference>
<feature type="transmembrane region" description="Helical" evidence="5">
    <location>
        <begin position="60"/>
        <end position="77"/>
    </location>
</feature>
<keyword evidence="2 5" id="KW-0812">Transmembrane</keyword>
<gene>
    <name evidence="7" type="primary">yybO</name>
    <name evidence="7" type="ORF">MMAGJ_48660</name>
</gene>
<dbReference type="InterPro" id="IPR011701">
    <property type="entry name" value="MFS"/>
</dbReference>
<dbReference type="Pfam" id="PF07690">
    <property type="entry name" value="MFS_1"/>
    <property type="match status" value="1"/>
</dbReference>